<evidence type="ECO:0000313" key="3">
    <source>
        <dbReference type="Proteomes" id="UP000006684"/>
    </source>
</evidence>
<feature type="region of interest" description="Disordered" evidence="1">
    <location>
        <begin position="238"/>
        <end position="313"/>
    </location>
</feature>
<keyword evidence="3" id="KW-1185">Reference proteome</keyword>
<evidence type="ECO:0000256" key="1">
    <source>
        <dbReference type="SAM" id="MobiDB-lite"/>
    </source>
</evidence>
<organism evidence="2 3">
    <name type="scientific">Pantoea phage LIMElight</name>
    <dbReference type="NCBI Taxonomy" id="881915"/>
    <lineage>
        <taxon>Viruses</taxon>
        <taxon>Duplodnaviria</taxon>
        <taxon>Heunggongvirae</taxon>
        <taxon>Uroviricota</taxon>
        <taxon>Caudoviricetes</taxon>
        <taxon>Autographivirales</taxon>
        <taxon>Autoscriptoviridae</taxon>
        <taxon>Slopekvirinae</taxon>
        <taxon>Limelightvirus</taxon>
        <taxon>Limelightvirus limelight</taxon>
    </lineage>
</organism>
<feature type="region of interest" description="Disordered" evidence="1">
    <location>
        <begin position="1"/>
        <end position="28"/>
    </location>
</feature>
<proteinExistence type="predicted"/>
<accession>E1Y3V3</accession>
<dbReference type="Proteomes" id="UP000006684">
    <property type="component" value="Segment"/>
</dbReference>
<evidence type="ECO:0000313" key="2">
    <source>
        <dbReference type="EMBL" id="CBW54805.1"/>
    </source>
</evidence>
<protein>
    <submittedName>
        <fullName evidence="2">Putative internal virion protein</fullName>
    </submittedName>
</protein>
<dbReference type="KEGG" id="vg:14006770"/>
<sequence length="1368" mass="149395">MVDFTRAPGNPAPAKANDKAGAASNTPMMDYNDATDLGINAVDRREVMAASSAANVTKAQSYIAGAKTSVLGGLVTKLSAPDFTKDPSWNNQQALDSDQRVKDMRPDQEELDWLKGATSYDEYQYRWAQIPTVRNQMQQMAANPISGIAGAVVADAPSMLVPFVQEGAIGRTAATALRVAADTYDVASSVYTADQLGQSGFANAMVAGTGILDMAHLVSRGFSRVAMRADDTIDRTAERTERAAAQDGNRGATNSDLNPDEAGYAANTGVHPPVEPDAAVAAEGKADDLVVDADNPTVPTSTRDIEDDLTTHDSIPDRDVRDFGYSDLADADVNTNKALAGTKKNNRQKGAVVGADMNIQSVMARASERIDELSQVGRLPADFPPQYRTLMNAIADNAADVPVRLDRKTTFRAHFQPGYGHVDSHIRLAFPKAAAGQGKMKAADVIGSMDAGELRTFLHESMHAATSRIILKAEADASSVNPAVLDAMKDMDTLRSHLKARLADDVKAGTVDKEGEHYIGYYLGNNHELVAGLGDSRGGYTEFLQRHTSVTGKESALRKLGKSILRVLGVKTSERTALVDLADAIEDLLAGGAEGTGKIGKQALSRAAPEFTSDTMRGMTEAGRKAALSAPAGRAESRAADAMYGQFRQKLNRFFSLRDDIARGGADTAEFADYLVADGTRIGERQESVADLKRLMKSEMDAVTAQVEKAITDKLAETGVGRLQQFFYRRNFVEARRELEQKVAHYLDYAHGEYRQGRPVEPPSADIKSVVDSYTNSGWGERWFDHMQNAGINNEGRFEKSPYYLPRRYSSDKLRRLSREKGFEQKDFVDVFSTAMRDAYPAMDRDLSRQVARTWYQGLTSAQPKQGAMWRRAINGLSNDEFVDMLVENGVDVADAQAILEKSVFASERTGSNPSRNLRKRNELDMQKVYTSQTGRTLRLADVMDTDVSKLMNQYNNRMSGRVAFAAKGQADMKDVANRIDELRNTLPEDADGWTSKVDDTIDALMGYPVSGDTPDWLLASGYLSNAMMLKNSGLYQLTDLALSAKEFGMSRVVRSMFQSGLFRHARVELGKDQNLHQRLSNILSGATQNDMRFRWLHTLADDNTDLTRSAYMTNLTRNLSQAAYSANGMRAIHRAMVNMNAGMIQDSIMAALGGSEKDAKLLQRFGLRSDALEQMRAAYRVNPEAAFANELQTHLEAVGQRFMDYVVQQNRTGETSHFAEMNPVGRVLIGYQSFAMAGTNKILRRHIDNGEYLGLAMLMMYQFPMMALATYARYGADGKTDQKSTKDLITDSVSGMSAIGGASLVMDLFSSNQRGGGVSMLGGANSVISTLQSVAKKGELSAQDASKLVPLAQEFIPLRILINNTGD</sequence>
<dbReference type="EMBL" id="FR687252">
    <property type="protein sequence ID" value="CBW54805.1"/>
    <property type="molecule type" value="Genomic_DNA"/>
</dbReference>
<feature type="compositionally biased region" description="Low complexity" evidence="1">
    <location>
        <begin position="7"/>
        <end position="23"/>
    </location>
</feature>
<reference evidence="3" key="1">
    <citation type="journal article" date="2011" name="Appl. Environ. Microbiol.">
        <title>Bacteriophages LIMElight and LIMEzero of Pantoea agglomerans, belonging to the "phiKMV-like viruses".</title>
        <authorList>
            <person name="Adriaenssens E.M."/>
            <person name="Ceyssens P.J."/>
            <person name="Dunon V."/>
            <person name="Ackermann H.W."/>
            <person name="Van Vaerenbergh J."/>
            <person name="Maes M."/>
            <person name="De Proft M."/>
            <person name="Lavigne R."/>
        </authorList>
    </citation>
    <scope>NUCLEOTIDE SEQUENCE [LARGE SCALE GENOMIC DNA]</scope>
</reference>
<dbReference type="RefSeq" id="YP_007002900.1">
    <property type="nucleotide sequence ID" value="NC_019454.1"/>
</dbReference>
<dbReference type="GeneID" id="14006770"/>
<name>E1Y3V3_9CAUD</name>